<protein>
    <submittedName>
        <fullName evidence="2">Uncharacterized protein</fullName>
    </submittedName>
</protein>
<comment type="caution">
    <text evidence="2">The sequence shown here is derived from an EMBL/GenBank/DDBJ whole genome shotgun (WGS) entry which is preliminary data.</text>
</comment>
<name>A0A8S9SRY4_BRACR</name>
<feature type="region of interest" description="Disordered" evidence="1">
    <location>
        <begin position="110"/>
        <end position="136"/>
    </location>
</feature>
<organism evidence="2 3">
    <name type="scientific">Brassica cretica</name>
    <name type="common">Mustard</name>
    <dbReference type="NCBI Taxonomy" id="69181"/>
    <lineage>
        <taxon>Eukaryota</taxon>
        <taxon>Viridiplantae</taxon>
        <taxon>Streptophyta</taxon>
        <taxon>Embryophyta</taxon>
        <taxon>Tracheophyta</taxon>
        <taxon>Spermatophyta</taxon>
        <taxon>Magnoliopsida</taxon>
        <taxon>eudicotyledons</taxon>
        <taxon>Gunneridae</taxon>
        <taxon>Pentapetalae</taxon>
        <taxon>rosids</taxon>
        <taxon>malvids</taxon>
        <taxon>Brassicales</taxon>
        <taxon>Brassicaceae</taxon>
        <taxon>Brassiceae</taxon>
        <taxon>Brassica</taxon>
    </lineage>
</organism>
<feature type="compositionally biased region" description="Polar residues" evidence="1">
    <location>
        <begin position="48"/>
        <end position="66"/>
    </location>
</feature>
<evidence type="ECO:0000313" key="2">
    <source>
        <dbReference type="EMBL" id="KAF3603687.1"/>
    </source>
</evidence>
<sequence>MDTRQKEKEKEKDLAPVGVKNGHNEVNIQISVKISMNIFYESNKHVSKSATDKPSSVATQQPSIRTARSLRSDRARAKLGVGVKNGYDEVNVQTSTKMSPSTDYLKATYTYPNQPRTSSSMAIGPRTSQSRSLRSDQTCTRLGRYVATELEPSLVAT</sequence>
<dbReference type="Proteomes" id="UP000712600">
    <property type="component" value="Unassembled WGS sequence"/>
</dbReference>
<feature type="compositionally biased region" description="Basic and acidic residues" evidence="1">
    <location>
        <begin position="1"/>
        <end position="14"/>
    </location>
</feature>
<evidence type="ECO:0000313" key="3">
    <source>
        <dbReference type="Proteomes" id="UP000712600"/>
    </source>
</evidence>
<gene>
    <name evidence="2" type="ORF">F2Q69_00035629</name>
</gene>
<dbReference type="EMBL" id="QGKX02000004">
    <property type="protein sequence ID" value="KAF3603687.1"/>
    <property type="molecule type" value="Genomic_DNA"/>
</dbReference>
<proteinExistence type="predicted"/>
<feature type="region of interest" description="Disordered" evidence="1">
    <location>
        <begin position="46"/>
        <end position="71"/>
    </location>
</feature>
<accession>A0A8S9SRY4</accession>
<evidence type="ECO:0000256" key="1">
    <source>
        <dbReference type="SAM" id="MobiDB-lite"/>
    </source>
</evidence>
<feature type="region of interest" description="Disordered" evidence="1">
    <location>
        <begin position="1"/>
        <end position="20"/>
    </location>
</feature>
<dbReference type="AlphaFoldDB" id="A0A8S9SRY4"/>
<reference evidence="2" key="1">
    <citation type="submission" date="2019-12" db="EMBL/GenBank/DDBJ databases">
        <title>Genome sequencing and annotation of Brassica cretica.</title>
        <authorList>
            <person name="Studholme D.J."/>
            <person name="Sarris P."/>
        </authorList>
    </citation>
    <scope>NUCLEOTIDE SEQUENCE</scope>
    <source>
        <strain evidence="2">PFS-109/04</strain>
        <tissue evidence="2">Leaf</tissue>
    </source>
</reference>